<reference evidence="1 2" key="1">
    <citation type="submission" date="2024-01" db="EMBL/GenBank/DDBJ databases">
        <title>The genomes of 5 underutilized Papilionoideae crops provide insights into root nodulation and disease resistanc.</title>
        <authorList>
            <person name="Jiang F."/>
        </authorList>
    </citation>
    <scope>NUCLEOTIDE SEQUENCE [LARGE SCALE GENOMIC DNA]</scope>
    <source>
        <strain evidence="1">LVBAO_FW01</strain>
        <tissue evidence="1">Leaves</tissue>
    </source>
</reference>
<keyword evidence="2" id="KW-1185">Reference proteome</keyword>
<proteinExistence type="predicted"/>
<evidence type="ECO:0000313" key="2">
    <source>
        <dbReference type="Proteomes" id="UP001367508"/>
    </source>
</evidence>
<organism evidence="1 2">
    <name type="scientific">Canavalia gladiata</name>
    <name type="common">Sword bean</name>
    <name type="synonym">Dolichos gladiatus</name>
    <dbReference type="NCBI Taxonomy" id="3824"/>
    <lineage>
        <taxon>Eukaryota</taxon>
        <taxon>Viridiplantae</taxon>
        <taxon>Streptophyta</taxon>
        <taxon>Embryophyta</taxon>
        <taxon>Tracheophyta</taxon>
        <taxon>Spermatophyta</taxon>
        <taxon>Magnoliopsida</taxon>
        <taxon>eudicotyledons</taxon>
        <taxon>Gunneridae</taxon>
        <taxon>Pentapetalae</taxon>
        <taxon>rosids</taxon>
        <taxon>fabids</taxon>
        <taxon>Fabales</taxon>
        <taxon>Fabaceae</taxon>
        <taxon>Papilionoideae</taxon>
        <taxon>50 kb inversion clade</taxon>
        <taxon>NPAAA clade</taxon>
        <taxon>indigoferoid/millettioid clade</taxon>
        <taxon>Phaseoleae</taxon>
        <taxon>Canavalia</taxon>
    </lineage>
</organism>
<gene>
    <name evidence="1" type="ORF">VNO77_44342</name>
</gene>
<name>A0AAN9JY26_CANGL</name>
<sequence length="66" mass="7336">MEFCPNVIHYPPKNILKTHNTPLILCRGDFTNCSASLSFFHCFLPPLLVTKPSLSLSNCNCNLGLV</sequence>
<dbReference type="Proteomes" id="UP001367508">
    <property type="component" value="Unassembled WGS sequence"/>
</dbReference>
<protein>
    <submittedName>
        <fullName evidence="1">Uncharacterized protein</fullName>
    </submittedName>
</protein>
<evidence type="ECO:0000313" key="1">
    <source>
        <dbReference type="EMBL" id="KAK7306403.1"/>
    </source>
</evidence>
<comment type="caution">
    <text evidence="1">The sequence shown here is derived from an EMBL/GenBank/DDBJ whole genome shotgun (WGS) entry which is preliminary data.</text>
</comment>
<dbReference type="AlphaFoldDB" id="A0AAN9JY26"/>
<dbReference type="EMBL" id="JAYMYQ010000011">
    <property type="protein sequence ID" value="KAK7306403.1"/>
    <property type="molecule type" value="Genomic_DNA"/>
</dbReference>
<accession>A0AAN9JY26</accession>